<dbReference type="NCBIfam" id="TIGR01451">
    <property type="entry name" value="B_ant_repeat"/>
    <property type="match status" value="2"/>
</dbReference>
<feature type="domain" description="DUF11" evidence="2">
    <location>
        <begin position="1247"/>
        <end position="1349"/>
    </location>
</feature>
<gene>
    <name evidence="3" type="ORF">J4E00_24485</name>
</gene>
<keyword evidence="4" id="KW-1185">Reference proteome</keyword>
<reference evidence="3 4" key="1">
    <citation type="submission" date="2021-03" db="EMBL/GenBank/DDBJ databases">
        <authorList>
            <person name="Kim M.K."/>
        </authorList>
    </citation>
    <scope>NUCLEOTIDE SEQUENCE [LARGE SCALE GENOMIC DNA]</scope>
    <source>
        <strain evidence="3 4">BT442</strain>
    </source>
</reference>
<dbReference type="EMBL" id="JAGETZ010000016">
    <property type="protein sequence ID" value="MBO2012247.1"/>
    <property type="molecule type" value="Genomic_DNA"/>
</dbReference>
<accession>A0ABS3QM98</accession>
<organism evidence="3 4">
    <name type="scientific">Hymenobacter negativus</name>
    <dbReference type="NCBI Taxonomy" id="2795026"/>
    <lineage>
        <taxon>Bacteria</taxon>
        <taxon>Pseudomonadati</taxon>
        <taxon>Bacteroidota</taxon>
        <taxon>Cytophagia</taxon>
        <taxon>Cytophagales</taxon>
        <taxon>Hymenobacteraceae</taxon>
        <taxon>Hymenobacter</taxon>
    </lineage>
</organism>
<dbReference type="PANTHER" id="PTHR34819">
    <property type="entry name" value="LARGE CYSTEINE-RICH PERIPLASMIC PROTEIN OMCB"/>
    <property type="match status" value="1"/>
</dbReference>
<evidence type="ECO:0000259" key="2">
    <source>
        <dbReference type="Pfam" id="PF01345"/>
    </source>
</evidence>
<sequence>MSATLRLLLVLLAWSALHQSEAQAQSCTQLTTLNYTANGTATGDRRAATATVNGTTITTSGYSSPVTGGNTNVFSVGTNAALPSKALVWQQNTQGATDAVAGQPTTAATVTYTFSRPVTGLTLVLSDIDADATAGKFTDKVTFDGYVNATDATPITLVASDVTLGNQNTFVAGSNAVQGTGNSDADVADNVTVRFSQPVSKLVLSYQNAYPYNAADNRNQAMGINSIAFCSEADVYAQFTAGPATATASQNVVYTVAFGNNGPDIAATTVTRKVTVPTGATVTNLGGGTLSGNVIDFGNVSSLASGTSSSFTYAYNLPSTAGTYNNTATITAGTTATAYDPTANNSANRSVLVSAGATPCTTAPVDLDFRTRQSGENWKAKVLEGVPALASATKVSTAYSSADNNSTFAIGTLTGTTLRWGVDYSGGNGGDPNSSTVTYTFDRLVSNFSVRVQDIDGNVSGAAGSIGRSGFVDQVEFAASNGVAAVTPIVNKVVPTSSTLSVSGSIATAGTSAATSADDGAVVVSFANPIKTLTITYRNVVTGVGFLGAATTYAAQAVGIDLMSWCRLQPVANNVTTATLPSSAGQVSISGLSSAVDGMVQNYTLTSVPTAAQGVLYYNSNGSTYTAITAVQTLTAAQAATLRFDPAPGASGNITFGYTVTDDADLVSNTATYTIPVNDVTCTVNTTAINFATRPSEDWKAHPVEGFPAGSPRTAVSTSGYTTPTSATISTFMTAPVNGVQTLQWLTDYANTTAKSSSVTFNFSRAVSNFAIRVQDIDAVQNDGNSFIDQVTFSGANGATVVTPALSAVNPDNGAVIINGNMATGTVNNTSIDDASVVAYFASPITSLTLTYANTSTYNTNPTQQAIGIDLMSWCQLAPTAAAVANASLPATAPQTAITALSGTADGVIQFYTLGAVTAGSGVLYVNGVPATAGQQITPAQAAQLSFDPNPNFVGTAAFTYTSTDGQNNTSAAANYTIPVSAVADVTTALSGPATLNPGQPSGTYTATFTNLGPSVAGGVLQTVGLPAGATNVLVNGAAYTPTGNVISFGPSTTLASGTTNSFTFSFTPATTATGTLGLLSTVSTTTPEGTNAGPNSSNLSATVAPVADVATTIVATTTSVAAGTLASATTPPKYTATFSNNGPVTASGVTAAVQLPAGLTNVTATNGGVYNSTTGVISYAGLTSLANGATTTSVITFDAPIAGPVMATSTIATTNTEATLTANNQASASMSITPAFDLVSMLSGPASAVQGNLVTLALTTTNNGPSAATGATPTIQLVAGLSNVFVSNGGSYDSGTGLVTFPAIGTLPNGQTVTNSVSFRAPATAFAPSALVTPNTAGAGETSIANNTGYLNGAATSTNLTISGTTTDQSNIYTKVSTTTPGPNAGSPVSVTVVTGNNGPMSAPNVVQTVQLLPGLAASIQLNSVLGTLAGNLVTFASGATYNNLTGIVTYPTIASQASGSSVSSTITFTAPANVGNNGQLLVMAAVRNDNTDPVPADNVANTTVVVTPTTDLTATLMGPTSVIAGQPVRYTATFVNNGPAVAGGYNVAGTQTSGVTETVQLPAGLTAVSITDAAGTTVTGATYNATTGLVTFPTLTTDPVGAVQAFNISFVAPAASFVVRSNVTTATPDGSPAGNTTSLAATVTPTADLTTTIAGPASAVAGNAVTYSTTTTNAGPSAAASVVPTIQLAAGLTTVSVSNGSYNSVSGLVTFNTTPSLLSGASVTNSVTFVMPNPASGQIAGVASATSSTIDRNAGNGAASVATSVAPATAVAASATSATADVVAAVSAASSVAANSPITFTATFSNSGTDAAANVVPSLQLPAGLTMGTISNSGVYNPTTGLVSWPVIASLANGSSVAYTVTLTAPATGSLVATATTSATTSEPATAAAQSNDVAQATVSITAVFDEVTALSGPASALPGTSQTYTVTAVNNGPSPTANATIQTVTLPVGVVASNISNGGVQTGNVITWTIPAGQVSGAAGGVANTFTIVQPAAGASLSAAVAVTGESNTANSTTSFTSAATNQPPVAYMVVNTLQGPRGNTAAALPIDPLRASDPENALSTTAAFTLVSVPTAAQGVLSYNNGASYVAATAGQTLTATQAASLRFQPTAGYVGNAAFSYLTTDNAGNQSMAVNYSIPVAADMNSTYQVYNAAKGGSNKYQTGDALAQVVDPNTVVYNSTGAVYNTAGVLQSGAANGLATTGTNAVLASGTLPTGVSLDPATGRIYVSNAALLPRITTATSYPLTITTTDLNGGTNTVPVTFTLGAYPLPVELVSFTAQAVNNADAALAWTTASEKNNARFEVERSLNGTDYAWIGQVNGQGSTSQATAYALTDAGIGPKAAGLVYYRLKQVDADGAFSYSPVRSLSFAKNLAPALGLYPNPAAGATTLDLRQLPAGAYEVRVLDATGRVVVQVVRAAGLAQALGLEALASGSYTVQVLGQGLRLSTRLVKQ</sequence>
<dbReference type="InterPro" id="IPR026444">
    <property type="entry name" value="Secre_tail"/>
</dbReference>
<evidence type="ECO:0000256" key="1">
    <source>
        <dbReference type="SAM" id="SignalP"/>
    </source>
</evidence>
<feature type="domain" description="DUF11" evidence="2">
    <location>
        <begin position="1790"/>
        <end position="1901"/>
    </location>
</feature>
<feature type="domain" description="DUF11" evidence="2">
    <location>
        <begin position="1128"/>
        <end position="1230"/>
    </location>
</feature>
<feature type="chain" id="PRO_5045128099" evidence="1">
    <location>
        <begin position="25"/>
        <end position="2454"/>
    </location>
</feature>
<protein>
    <submittedName>
        <fullName evidence="3">T9SS type A sorting domain-containing protein</fullName>
    </submittedName>
</protein>
<dbReference type="InterPro" id="IPR047589">
    <property type="entry name" value="DUF11_rpt"/>
</dbReference>
<feature type="domain" description="DUF11" evidence="2">
    <location>
        <begin position="1656"/>
        <end position="1764"/>
    </location>
</feature>
<dbReference type="NCBIfam" id="TIGR04183">
    <property type="entry name" value="Por_Secre_tail"/>
    <property type="match status" value="1"/>
</dbReference>
<name>A0ABS3QM98_9BACT</name>
<dbReference type="Gene3D" id="2.60.40.10">
    <property type="entry name" value="Immunoglobulins"/>
    <property type="match status" value="3"/>
</dbReference>
<proteinExistence type="predicted"/>
<dbReference type="InterPro" id="IPR013783">
    <property type="entry name" value="Ig-like_fold"/>
</dbReference>
<dbReference type="InterPro" id="IPR051172">
    <property type="entry name" value="Chlamydia_OmcB"/>
</dbReference>
<evidence type="ECO:0000313" key="4">
    <source>
        <dbReference type="Proteomes" id="UP000664369"/>
    </source>
</evidence>
<dbReference type="InterPro" id="IPR001434">
    <property type="entry name" value="OmcB-like_DUF11"/>
</dbReference>
<feature type="domain" description="DUF11" evidence="2">
    <location>
        <begin position="238"/>
        <end position="349"/>
    </location>
</feature>
<dbReference type="Gene3D" id="2.60.40.2810">
    <property type="match status" value="1"/>
</dbReference>
<dbReference type="RefSeq" id="WP_208178019.1">
    <property type="nucleotide sequence ID" value="NZ_JAGETZ010000016.1"/>
</dbReference>
<dbReference type="Pfam" id="PF01345">
    <property type="entry name" value="DUF11"/>
    <property type="match status" value="6"/>
</dbReference>
<dbReference type="Proteomes" id="UP000664369">
    <property type="component" value="Unassembled WGS sequence"/>
</dbReference>
<feature type="domain" description="DUF11" evidence="2">
    <location>
        <begin position="1378"/>
        <end position="1506"/>
    </location>
</feature>
<evidence type="ECO:0000313" key="3">
    <source>
        <dbReference type="EMBL" id="MBO2012247.1"/>
    </source>
</evidence>
<feature type="signal peptide" evidence="1">
    <location>
        <begin position="1"/>
        <end position="24"/>
    </location>
</feature>
<comment type="caution">
    <text evidence="3">The sequence shown here is derived from an EMBL/GenBank/DDBJ whole genome shotgun (WGS) entry which is preliminary data.</text>
</comment>
<keyword evidence="1" id="KW-0732">Signal</keyword>